<organism evidence="16 17">
    <name type="scientific">Cryptococcus depauperatus CBS 7841</name>
    <dbReference type="NCBI Taxonomy" id="1295531"/>
    <lineage>
        <taxon>Eukaryota</taxon>
        <taxon>Fungi</taxon>
        <taxon>Dikarya</taxon>
        <taxon>Basidiomycota</taxon>
        <taxon>Agaricomycotina</taxon>
        <taxon>Tremellomycetes</taxon>
        <taxon>Tremellales</taxon>
        <taxon>Cryptococcaceae</taxon>
        <taxon>Cryptococcus</taxon>
    </lineage>
</organism>
<evidence type="ECO:0000256" key="4">
    <source>
        <dbReference type="ARBA" id="ARBA00012441"/>
    </source>
</evidence>
<keyword evidence="11" id="KW-0496">Mitochondrion</keyword>
<dbReference type="AlphaFoldDB" id="A0A1E3HY64"/>
<proteinExistence type="inferred from homology"/>
<keyword evidence="6 15" id="KW-0479">Metal-binding</keyword>
<evidence type="ECO:0000256" key="6">
    <source>
        <dbReference type="ARBA" id="ARBA00022723"/>
    </source>
</evidence>
<evidence type="ECO:0000256" key="2">
    <source>
        <dbReference type="ARBA" id="ARBA00004305"/>
    </source>
</evidence>
<comment type="cofactor">
    <cofactor evidence="15">
        <name>Zn(2+)</name>
        <dbReference type="ChEBI" id="CHEBI:29105"/>
    </cofactor>
    <text evidence="15">Binds 1 zinc ion.</text>
</comment>
<dbReference type="Proteomes" id="UP000094043">
    <property type="component" value="Chromosome 1"/>
</dbReference>
<dbReference type="GO" id="GO:0046872">
    <property type="term" value="F:metal ion binding"/>
    <property type="evidence" value="ECO:0007669"/>
    <property type="project" value="UniProtKB-UniRule"/>
</dbReference>
<evidence type="ECO:0000256" key="9">
    <source>
        <dbReference type="ARBA" id="ARBA00022946"/>
    </source>
</evidence>
<dbReference type="GO" id="GO:0005759">
    <property type="term" value="C:mitochondrial matrix"/>
    <property type="evidence" value="ECO:0007669"/>
    <property type="project" value="UniProtKB-SubCell"/>
</dbReference>
<comment type="catalytic activity">
    <reaction evidence="1">
        <text>Release of an N-terminal octapeptide as second stage of processing of some proteins imported into the mitochondrion.</text>
        <dbReference type="EC" id="3.4.24.59"/>
    </reaction>
</comment>
<dbReference type="Gene3D" id="1.10.1370.10">
    <property type="entry name" value="Neurolysin, domain 3"/>
    <property type="match status" value="1"/>
</dbReference>
<name>A0A1E3HY64_9TREE</name>
<evidence type="ECO:0000256" key="7">
    <source>
        <dbReference type="ARBA" id="ARBA00022801"/>
    </source>
</evidence>
<dbReference type="KEGG" id="cdep:91084639"/>
<dbReference type="GO" id="GO:0004222">
    <property type="term" value="F:metalloendopeptidase activity"/>
    <property type="evidence" value="ECO:0007669"/>
    <property type="project" value="UniProtKB-EC"/>
</dbReference>
<dbReference type="InterPro" id="IPR001567">
    <property type="entry name" value="Pept_M3A_M3B_dom"/>
</dbReference>
<evidence type="ECO:0000256" key="3">
    <source>
        <dbReference type="ARBA" id="ARBA00006040"/>
    </source>
</evidence>
<dbReference type="CDD" id="cd06457">
    <property type="entry name" value="M3A_MIP"/>
    <property type="match status" value="1"/>
</dbReference>
<evidence type="ECO:0000256" key="1">
    <source>
        <dbReference type="ARBA" id="ARBA00000436"/>
    </source>
</evidence>
<evidence type="ECO:0000256" key="13">
    <source>
        <dbReference type="ARBA" id="ARBA00071226"/>
    </source>
</evidence>
<reference evidence="16" key="1">
    <citation type="submission" date="2016-06" db="EMBL/GenBank/DDBJ databases">
        <authorList>
            <person name="Cuomo C."/>
            <person name="Litvintseva A."/>
            <person name="Heitman J."/>
            <person name="Chen Y."/>
            <person name="Sun S."/>
            <person name="Springer D."/>
            <person name="Dromer F."/>
            <person name="Young S."/>
            <person name="Zeng Q."/>
            <person name="Chapman S."/>
            <person name="Gujja S."/>
            <person name="Saif S."/>
            <person name="Birren B."/>
        </authorList>
    </citation>
    <scope>NUCLEOTIDE SEQUENCE</scope>
    <source>
        <strain evidence="16">CBS 7841</strain>
    </source>
</reference>
<evidence type="ECO:0000313" key="17">
    <source>
        <dbReference type="Proteomes" id="UP000094043"/>
    </source>
</evidence>
<accession>A0A1E3HY64</accession>
<dbReference type="FunFam" id="3.40.390.10:FF:000055">
    <property type="entry name" value="Related to mitochondrial intermediate peptidase"/>
    <property type="match status" value="1"/>
</dbReference>
<reference evidence="16" key="2">
    <citation type="journal article" date="2022" name="Elife">
        <title>Obligate sexual reproduction of a homothallic fungus closely related to the Cryptococcus pathogenic species complex.</title>
        <authorList>
            <person name="Passer A.R."/>
            <person name="Clancey S.A."/>
            <person name="Shea T."/>
            <person name="David-Palma M."/>
            <person name="Averette A.F."/>
            <person name="Boekhout T."/>
            <person name="Porcel B.M."/>
            <person name="Nowrousian M."/>
            <person name="Cuomo C.A."/>
            <person name="Sun S."/>
            <person name="Heitman J."/>
            <person name="Coelho M.A."/>
        </authorList>
    </citation>
    <scope>NUCLEOTIDE SEQUENCE</scope>
    <source>
        <strain evidence="16">CBS 7841</strain>
    </source>
</reference>
<keyword evidence="5 15" id="KW-0645">Protease</keyword>
<dbReference type="OrthoDB" id="17530at2759"/>
<dbReference type="SUPFAM" id="SSF55486">
    <property type="entry name" value="Metalloproteases ('zincins'), catalytic domain"/>
    <property type="match status" value="1"/>
</dbReference>
<dbReference type="Gene3D" id="3.40.390.10">
    <property type="entry name" value="Collagenase (Catalytic Domain)"/>
    <property type="match status" value="1"/>
</dbReference>
<keyword evidence="8 15" id="KW-0862">Zinc</keyword>
<protein>
    <recommendedName>
        <fullName evidence="13">Mitochondrial intermediate peptidase 1</fullName>
        <ecNumber evidence="4">3.4.24.59</ecNumber>
    </recommendedName>
    <alternativeName>
        <fullName evidence="14">Octapeptidyl aminopeptidase 1</fullName>
    </alternativeName>
</protein>
<dbReference type="InterPro" id="IPR045090">
    <property type="entry name" value="Pept_M3A_M3B"/>
</dbReference>
<dbReference type="InterPro" id="IPR024077">
    <property type="entry name" value="Neurolysin/TOP_dom2"/>
</dbReference>
<dbReference type="PANTHER" id="PTHR11804">
    <property type="entry name" value="PROTEASE M3 THIMET OLIGOPEPTIDASE-RELATED"/>
    <property type="match status" value="1"/>
</dbReference>
<evidence type="ECO:0000256" key="12">
    <source>
        <dbReference type="ARBA" id="ARBA00025208"/>
    </source>
</evidence>
<keyword evidence="17" id="KW-1185">Reference proteome</keyword>
<evidence type="ECO:0000256" key="8">
    <source>
        <dbReference type="ARBA" id="ARBA00022833"/>
    </source>
</evidence>
<evidence type="ECO:0000256" key="5">
    <source>
        <dbReference type="ARBA" id="ARBA00022670"/>
    </source>
</evidence>
<sequence length="825" mass="91960">MRRLALESGRATARWCSASSHFAAVAHLTTSCQSLRSGLQESVVKEKLAQSAVLVVKPGFVVPPLSGHTRTNVEPIKAHFDLPLPVTNHLIPTIDHGQKGLLLYPSLSSPQSLRRLTERTLVHGAAIVSRIIRAPQDPTTKELRLVIKNLDRLSDLLCGVIDMCEMIRNVHPDKAWVDESEKAYSVLCGFMNELNANKDMYESLSKTVSHPYANNPLSPAELRVAETFLSDFERSGIRLPPQARERFIKHSDTLLSLGRSFLSSALSGSTPTPPIEITNPHHLLVGLGRQFVDSLPRKHLDGPALVAPGSWEAHMISRYARDGEARRLVYTGSMRKDEGRIRVLEDMLKKRAELADVLGKKNWAEVVLEDKMAKNPENVMKFLNSLNQHHLPVAKSDLAKLQRKKASALTGNHYDPHNPRTSHLPPFYAWDKDYYGDRHISSLHPSGSPSSFSPYFSVGTALSGLSQIFTKLYGISFRPVDTLLGETWHPSVRRLDIVDEMEGTIGFIYCDLYSRPGKSPGAAHFTVRCSRRVDDDDLEGDGLPENWGFAYGPGLEVEGKAVPGRQGRYQLPIVALSADFGTVEEDRPALLSWNDLETLFHEMGHAIHSMVGRTEFHNVSGTRCATDFVELPSIFMEFFVSSPQILATFATHFSTGEPLPTPLIQAHLSVNQALAALETQSQITMALLDQRYHALRHRDPTFDSTSIWHQLQREVGVTDPVPETAWQIQFGHLYGYGATYYSYLFDRAIAGKIWSTLFAHPGTKTDSREILTRERGEEFKNKVLKWGGGKNPWEMVGDIVGGQEGEYVSKGDERALAIVGSWMIK</sequence>
<dbReference type="GO" id="GO:0006627">
    <property type="term" value="P:protein processing involved in protein targeting to mitochondrion"/>
    <property type="evidence" value="ECO:0007669"/>
    <property type="project" value="TreeGrafter"/>
</dbReference>
<dbReference type="Pfam" id="PF01432">
    <property type="entry name" value="Peptidase_M3"/>
    <property type="match status" value="1"/>
</dbReference>
<dbReference type="VEuPathDB" id="FungiDB:L203_05703"/>
<dbReference type="PANTHER" id="PTHR11804:SF79">
    <property type="entry name" value="MITOCHONDRIAL INTERMEDIATE PEPTIDASE"/>
    <property type="match status" value="1"/>
</dbReference>
<keyword evidence="10 15" id="KW-0482">Metalloprotease</keyword>
<dbReference type="InterPro" id="IPR024079">
    <property type="entry name" value="MetalloPept_cat_dom_sf"/>
</dbReference>
<evidence type="ECO:0000256" key="10">
    <source>
        <dbReference type="ARBA" id="ARBA00023049"/>
    </source>
</evidence>
<dbReference type="GO" id="GO:0006518">
    <property type="term" value="P:peptide metabolic process"/>
    <property type="evidence" value="ECO:0007669"/>
    <property type="project" value="TreeGrafter"/>
</dbReference>
<evidence type="ECO:0000256" key="15">
    <source>
        <dbReference type="RuleBase" id="RU003435"/>
    </source>
</evidence>
<dbReference type="InterPro" id="IPR033851">
    <property type="entry name" value="M3A_MIP"/>
</dbReference>
<reference evidence="16" key="3">
    <citation type="submission" date="2024-01" db="EMBL/GenBank/DDBJ databases">
        <authorList>
            <person name="Coelho M.A."/>
            <person name="David-Palma M."/>
            <person name="Shea T."/>
            <person name="Sun S."/>
            <person name="Cuomo C.A."/>
            <person name="Heitman J."/>
        </authorList>
    </citation>
    <scope>NUCLEOTIDE SEQUENCE</scope>
    <source>
        <strain evidence="16">CBS 7841</strain>
    </source>
</reference>
<comment type="function">
    <text evidence="12">Cleaves proteins, imported into the mitochondrion, to their mature size. While most mitochondrial precursor proteins are processed to the mature form in one step by mitochondrial processing peptidase (MPP), the sequential cleavage by MIP of an octapeptide after initial processing by MPP is a required step for a subgroup of nuclear-encoded precursor proteins destined for the matrix or the inner membrane.</text>
</comment>
<evidence type="ECO:0000313" key="16">
    <source>
        <dbReference type="EMBL" id="WVN85278.1"/>
    </source>
</evidence>
<dbReference type="PROSITE" id="PS51257">
    <property type="entry name" value="PROKAR_LIPOPROTEIN"/>
    <property type="match status" value="1"/>
</dbReference>
<dbReference type="EC" id="3.4.24.59" evidence="4"/>
<dbReference type="RefSeq" id="XP_066065979.1">
    <property type="nucleotide sequence ID" value="XM_066209882.1"/>
</dbReference>
<dbReference type="EMBL" id="CP143784">
    <property type="protein sequence ID" value="WVN85278.1"/>
    <property type="molecule type" value="Genomic_DNA"/>
</dbReference>
<gene>
    <name evidence="16" type="ORF">L203_100423</name>
</gene>
<keyword evidence="7 15" id="KW-0378">Hydrolase</keyword>
<keyword evidence="9" id="KW-0809">Transit peptide</keyword>
<evidence type="ECO:0000256" key="14">
    <source>
        <dbReference type="ARBA" id="ARBA00082239"/>
    </source>
</evidence>
<comment type="subcellular location">
    <subcellularLocation>
        <location evidence="2">Mitochondrion matrix</location>
    </subcellularLocation>
</comment>
<comment type="similarity">
    <text evidence="3 15">Belongs to the peptidase M3 family.</text>
</comment>
<evidence type="ECO:0000256" key="11">
    <source>
        <dbReference type="ARBA" id="ARBA00023128"/>
    </source>
</evidence>
<dbReference type="GeneID" id="91084639"/>